<accession>A0A4Y5Z1P4</accession>
<dbReference type="KEGG" id="lpy:FIV34_03930"/>
<dbReference type="InterPro" id="IPR022742">
    <property type="entry name" value="Hydrolase_4"/>
</dbReference>
<evidence type="ECO:0000259" key="1">
    <source>
        <dbReference type="Pfam" id="PF12146"/>
    </source>
</evidence>
<proteinExistence type="predicted"/>
<evidence type="ECO:0000313" key="2">
    <source>
        <dbReference type="EMBL" id="QDE38408.1"/>
    </source>
</evidence>
<dbReference type="EMBL" id="CP041046">
    <property type="protein sequence ID" value="QDE38408.1"/>
    <property type="molecule type" value="Genomic_DNA"/>
</dbReference>
<gene>
    <name evidence="2" type="ORF">FIV34_03930</name>
</gene>
<dbReference type="OrthoDB" id="5416147at2"/>
<dbReference type="RefSeq" id="WP_139979875.1">
    <property type="nucleotide sequence ID" value="NZ_CP041046.1"/>
</dbReference>
<dbReference type="InterPro" id="IPR029058">
    <property type="entry name" value="AB_hydrolase_fold"/>
</dbReference>
<feature type="domain" description="Serine aminopeptidase S33" evidence="1">
    <location>
        <begin position="44"/>
        <end position="167"/>
    </location>
</feature>
<organism evidence="2 3">
    <name type="scientific">Luteibacter pinisoli</name>
    <dbReference type="NCBI Taxonomy" id="2589080"/>
    <lineage>
        <taxon>Bacteria</taxon>
        <taxon>Pseudomonadati</taxon>
        <taxon>Pseudomonadota</taxon>
        <taxon>Gammaproteobacteria</taxon>
        <taxon>Lysobacterales</taxon>
        <taxon>Rhodanobacteraceae</taxon>
        <taxon>Luteibacter</taxon>
    </lineage>
</organism>
<name>A0A4Y5Z1P4_9GAMM</name>
<dbReference type="Gene3D" id="3.40.50.1820">
    <property type="entry name" value="alpha/beta hydrolase"/>
    <property type="match status" value="1"/>
</dbReference>
<reference evidence="2 3" key="1">
    <citation type="submission" date="2019-06" db="EMBL/GenBank/DDBJ databases">
        <title>A complete genome sequence for Luteibacter pinisoli MAH-14.</title>
        <authorList>
            <person name="Baltrus D.A."/>
        </authorList>
    </citation>
    <scope>NUCLEOTIDE SEQUENCE [LARGE SCALE GENOMIC DNA]</scope>
    <source>
        <strain evidence="2 3">MAH-14</strain>
    </source>
</reference>
<sequence>MIPLDALAHDIEERERAMPGLKPDNQARIVFLDGAAHERLPLSVVYLHGFSASQAEGDPAHRTIAAACGAHLYLNRLHDHGSDEPMAMAGATAQQWRDDAKAALDVGLALGERVIVVATSMGGSLALDLAAAHPDAIAALILWSPGIRVFDEQQLRAVLPMQGPLVPPGERTAYQRQYWSSVVHSDAYRAIARLFAERMQADNLGHVRCPVLMGAWDGGPGDSDTLTSVVAMREAFRWLGTPPGQRRFIAYQHAAHVLANPNRSPAAARVLADALAFLKAHRP</sequence>
<dbReference type="AlphaFoldDB" id="A0A4Y5Z1P4"/>
<dbReference type="Proteomes" id="UP000316093">
    <property type="component" value="Chromosome"/>
</dbReference>
<keyword evidence="3" id="KW-1185">Reference proteome</keyword>
<dbReference type="Pfam" id="PF12146">
    <property type="entry name" value="Hydrolase_4"/>
    <property type="match status" value="1"/>
</dbReference>
<evidence type="ECO:0000313" key="3">
    <source>
        <dbReference type="Proteomes" id="UP000316093"/>
    </source>
</evidence>
<dbReference type="SUPFAM" id="SSF53474">
    <property type="entry name" value="alpha/beta-Hydrolases"/>
    <property type="match status" value="1"/>
</dbReference>
<protein>
    <submittedName>
        <fullName evidence="2">Lysophospholipase</fullName>
    </submittedName>
</protein>